<dbReference type="SMART" id="SM00846">
    <property type="entry name" value="Gp_dh_N"/>
    <property type="match status" value="1"/>
</dbReference>
<keyword evidence="4" id="KW-0472">Membrane</keyword>
<dbReference type="Gene3D" id="3.40.50.720">
    <property type="entry name" value="NAD(P)-binding Rossmann-like Domain"/>
    <property type="match status" value="1"/>
</dbReference>
<gene>
    <name evidence="6" type="ORF">PCOR1329_LOCUS71565</name>
</gene>
<evidence type="ECO:0000259" key="5">
    <source>
        <dbReference type="PROSITE" id="PS50878"/>
    </source>
</evidence>
<feature type="domain" description="Reverse transcriptase" evidence="5">
    <location>
        <begin position="839"/>
        <end position="1086"/>
    </location>
</feature>
<comment type="caution">
    <text evidence="6">The sequence shown here is derived from an EMBL/GenBank/DDBJ whole genome shotgun (WGS) entry which is preliminary data.</text>
</comment>
<dbReference type="Gene3D" id="3.30.70.270">
    <property type="match status" value="1"/>
</dbReference>
<dbReference type="InterPro" id="IPR000477">
    <property type="entry name" value="RT_dom"/>
</dbReference>
<comment type="similarity">
    <text evidence="1">Belongs to the glyceraldehyde-3-phosphate dehydrogenase family.</text>
</comment>
<dbReference type="PANTHER" id="PTHR10836:SF76">
    <property type="entry name" value="GLYCERALDEHYDE-3-PHOSPHATE DEHYDROGENASE-RELATED"/>
    <property type="match status" value="1"/>
</dbReference>
<dbReference type="SUPFAM" id="SSF56672">
    <property type="entry name" value="DNA/RNA polymerases"/>
    <property type="match status" value="1"/>
</dbReference>
<dbReference type="Proteomes" id="UP001189429">
    <property type="component" value="Unassembled WGS sequence"/>
</dbReference>
<dbReference type="InterPro" id="IPR020828">
    <property type="entry name" value="GlycerAld_3-P_DH_NAD(P)-bd"/>
</dbReference>
<evidence type="ECO:0000313" key="6">
    <source>
        <dbReference type="EMBL" id="CAK0891702.1"/>
    </source>
</evidence>
<evidence type="ECO:0000313" key="7">
    <source>
        <dbReference type="Proteomes" id="UP001189429"/>
    </source>
</evidence>
<feature type="compositionally biased region" description="Acidic residues" evidence="3">
    <location>
        <begin position="68"/>
        <end position="77"/>
    </location>
</feature>
<dbReference type="PANTHER" id="PTHR10836">
    <property type="entry name" value="GLYCERALDEHYDE 3-PHOSPHATE DEHYDROGENASE"/>
    <property type="match status" value="1"/>
</dbReference>
<protein>
    <recommendedName>
        <fullName evidence="5">Reverse transcriptase domain-containing protein</fullName>
    </recommendedName>
</protein>
<dbReference type="EMBL" id="CAUYUJ010019505">
    <property type="protein sequence ID" value="CAK0891702.1"/>
    <property type="molecule type" value="Genomic_DNA"/>
</dbReference>
<accession>A0ABN9X251</accession>
<name>A0ABN9X251_9DINO</name>
<dbReference type="Pfam" id="PF00044">
    <property type="entry name" value="Gp_dh_N"/>
    <property type="match status" value="1"/>
</dbReference>
<reference evidence="6" key="1">
    <citation type="submission" date="2023-10" db="EMBL/GenBank/DDBJ databases">
        <authorList>
            <person name="Chen Y."/>
            <person name="Shah S."/>
            <person name="Dougan E. K."/>
            <person name="Thang M."/>
            <person name="Chan C."/>
        </authorList>
    </citation>
    <scope>NUCLEOTIDE SEQUENCE [LARGE SCALE GENOMIC DNA]</scope>
</reference>
<feature type="region of interest" description="Disordered" evidence="3">
    <location>
        <begin position="1464"/>
        <end position="1485"/>
    </location>
</feature>
<sequence length="1561" mass="164991">MKDPEMDLKLVIVSPHSKCDGTAEVDGASLVIDGKEVVLSHTRGPADIRFTEHGAGYACEPTGAAGAEPEEVEEVEEEVGRPGTSGASSRTRGAQRIDPPHPPTPASTPVSPFCSRLPPPSALAVSQVSPLSPPPCPPHGDVEVFFVAPLSGVPILPSFLPSFSSTSLSFPSTLWSSPSWSSSSLFSPRRLDPQMKYGSIHSRYDGTVAIDVDSLSIDGKKVALSHTRDPVKIPFKGYGADCACESTSVFPPNEEAPPHLKAGAKLQKERPPEKIRAEIQRRSEGDMKGTLGSATCPISSTFELQAGIVLDSTFMKHVELPGLLLVMGDALWLLALMVLAAVEVSMRARAAVGGFLARGWAVAAKIDVSQGWSQIRMYGQAAAYLGLHLAVAALAGAIAGGLLHAWAFPAALAPSAAPAALACGWSALDFDATLGHPGEGPGAAGGASGAAAAAGAECPGPVAAAENAMDTDGPPAVGVAWALSQQGRGRRAHCCACKAAFTIGEARLQTQGGKRFCHWHCAGTRWRRSATLTGARGVPEDEVERVRALLGEAAAVPEDEPAAFQPEGVPNPLAAAPHGEGGGGDEESLQPPRLARMTWWDNVDVQHALGQRVATMRRVPPGLQSAWAEAMGAALRLSVRGSDPQERERAWKLVMFAPRLVFAATGSRGGRGANGKRAARIQHDLAARLQAFWRGEWQELWDAAHRRELRVAPARGQGGNIINKVRRVRAMLDDGQVAGAVATLRQTGQVATGPGTRDQLRALFPEQNTWNPGQQNAAAALIPEDPREGLSDAIVKAFRKARSGRAPGPDGSRNEYWRVVAADADAAAALSDAALAWVEGTSPPIVDVWLNAGTITALRKPAGGVRPLTVLAPFRRTVLTGFVAYTADATRSAAGPLQYGLGVAGGADVQFRALQSAVHDRPGSLLIAVDVANAFGTVSRQAVLDSLSAVLPEYGSLLARLYAKPAVGLWRDGEGDLHEFSTGSGVPQGCPLSPAAYAAALHRTTLQHFANSPGRLVTAYLDDVVAVVPVAEAEQFLHDLSGRLSAWGLVLNATKTKVWLPPGHTQCPPALRPHVVDDLRVLGCGLTRRQDDDWAELAAGSGGGARAMGKVTEALGVFGQTLDEAVAAGLGVQEAGVMLRWTAQGLPNHLLRAQLVDQRAVQAFDCVLRRLWDRLLNETQTDREWAQACLPLGDGGLAAGAAEPRREAAHVAAWCAAAPAVARALGMGSAEELLARQATGTQGFADAVAAYNTRVGNAAYYLQVSLAQGERSRQKDLMLPVMEVLGARARAGLDDRALGRLLSCGGPGAGAFTLLPTAPEHRMATDLYRLALRRRLQMEGPRLLKGHALQTHCQHTSRDGVVCGALHEPDQHHAIACERGPTRTARHNRVRDLLARWLAKRVPGLVQTEQTVPQWTRRRRDPETGQDRMELAVLDVKWSEKGVCHVVDVVVTSPDSADEREERARAAHAGLAAEDAARGKQLRYPPGPTTPALTPFAVETGGRVGQAARQLVLDRLDHAEGEAGASADATAFWQELSATLQTAVAEQILAAHRPPAPAGRR</sequence>
<evidence type="ECO:0000256" key="4">
    <source>
        <dbReference type="SAM" id="Phobius"/>
    </source>
</evidence>
<keyword evidence="4" id="KW-1133">Transmembrane helix</keyword>
<feature type="transmembrane region" description="Helical" evidence="4">
    <location>
        <begin position="382"/>
        <end position="406"/>
    </location>
</feature>
<dbReference type="Pfam" id="PF00078">
    <property type="entry name" value="RVT_1"/>
    <property type="match status" value="1"/>
</dbReference>
<keyword evidence="2" id="KW-0560">Oxidoreductase</keyword>
<dbReference type="InterPro" id="IPR020831">
    <property type="entry name" value="GlycerAld/Erythrose_P_DH"/>
</dbReference>
<feature type="region of interest" description="Disordered" evidence="3">
    <location>
        <begin position="559"/>
        <end position="589"/>
    </location>
</feature>
<dbReference type="SUPFAM" id="SSF51735">
    <property type="entry name" value="NAD(P)-binding Rossmann-fold domains"/>
    <property type="match status" value="2"/>
</dbReference>
<feature type="region of interest" description="Disordered" evidence="3">
    <location>
        <begin position="59"/>
        <end position="113"/>
    </location>
</feature>
<dbReference type="PROSITE" id="PS50878">
    <property type="entry name" value="RT_POL"/>
    <property type="match status" value="1"/>
</dbReference>
<evidence type="ECO:0000256" key="2">
    <source>
        <dbReference type="ARBA" id="ARBA00023002"/>
    </source>
</evidence>
<feature type="transmembrane region" description="Helical" evidence="4">
    <location>
        <begin position="320"/>
        <end position="342"/>
    </location>
</feature>
<evidence type="ECO:0000256" key="1">
    <source>
        <dbReference type="ARBA" id="ARBA00007406"/>
    </source>
</evidence>
<dbReference type="InterPro" id="IPR043128">
    <property type="entry name" value="Rev_trsase/Diguanyl_cyclase"/>
</dbReference>
<proteinExistence type="inferred from homology"/>
<organism evidence="6 7">
    <name type="scientific">Prorocentrum cordatum</name>
    <dbReference type="NCBI Taxonomy" id="2364126"/>
    <lineage>
        <taxon>Eukaryota</taxon>
        <taxon>Sar</taxon>
        <taxon>Alveolata</taxon>
        <taxon>Dinophyceae</taxon>
        <taxon>Prorocentrales</taxon>
        <taxon>Prorocentraceae</taxon>
        <taxon>Prorocentrum</taxon>
    </lineage>
</organism>
<dbReference type="InterPro" id="IPR036291">
    <property type="entry name" value="NAD(P)-bd_dom_sf"/>
</dbReference>
<dbReference type="InterPro" id="IPR043502">
    <property type="entry name" value="DNA/RNA_pol_sf"/>
</dbReference>
<evidence type="ECO:0000256" key="3">
    <source>
        <dbReference type="SAM" id="MobiDB-lite"/>
    </source>
</evidence>
<keyword evidence="7" id="KW-1185">Reference proteome</keyword>
<keyword evidence="4" id="KW-0812">Transmembrane</keyword>